<sequence>MKLTWSEASVFAFVWACALGYIVASRILEWNFERFLPSNWYFVVKKRLAQPEAKSLRTEKVPKKISNVLEELLTLMQTGNLQKSTVRMDRTFQEKVMHEVKLLEGRGLSRQLHFTNVKLSEGNAKKRDFRHWSDSGREWREVIIEAAVSDKYLHRDSGKVIHESIYPHGSILLRQSRHIRHNEVGEKDRQKEQRFYSKYSEIFCPSCGAQIQLKGDETNCPYCGGFIQSNFYDWQIEDFMIYQTPDPNMDNLKYTSVTILLSFLPTFPCVYLITNMYIAIGVAMTLTIILSLSLLWIRARKIDELENLEKEIVRYDEGWLISNINEALYKTLLTPELLSYSVNNIKLKGVENTSDKTTISVEAMLKQTFLQNNKHIVTKSEKHNWKLCRSRYPNRIKSKGQAVVMEKECPSCGANYIPDNNGCCSYCGYSLQVDNAKWKLL</sequence>
<keyword evidence="1" id="KW-0472">Membrane</keyword>
<protein>
    <recommendedName>
        <fullName evidence="4">Zinc ribbon domain-containing protein</fullName>
    </recommendedName>
</protein>
<name>A0A173STX0_9FIRM</name>
<keyword evidence="1" id="KW-1133">Transmembrane helix</keyword>
<dbReference type="RefSeq" id="WP_022169998.1">
    <property type="nucleotide sequence ID" value="NZ_CAUBTG010000007.1"/>
</dbReference>
<accession>A0A173STX0</accession>
<proteinExistence type="predicted"/>
<evidence type="ECO:0000313" key="2">
    <source>
        <dbReference type="EMBL" id="CUM93843.1"/>
    </source>
</evidence>
<dbReference type="Proteomes" id="UP000095390">
    <property type="component" value="Unassembled WGS sequence"/>
</dbReference>
<evidence type="ECO:0008006" key="4">
    <source>
        <dbReference type="Google" id="ProtNLM"/>
    </source>
</evidence>
<evidence type="ECO:0000313" key="3">
    <source>
        <dbReference type="Proteomes" id="UP000095390"/>
    </source>
</evidence>
<dbReference type="EMBL" id="CYYC01000011">
    <property type="protein sequence ID" value="CUM93843.1"/>
    <property type="molecule type" value="Genomic_DNA"/>
</dbReference>
<evidence type="ECO:0000256" key="1">
    <source>
        <dbReference type="SAM" id="Phobius"/>
    </source>
</evidence>
<keyword evidence="1" id="KW-0812">Transmembrane</keyword>
<dbReference type="AlphaFoldDB" id="A0A173STX0"/>
<reference evidence="2 3" key="1">
    <citation type="submission" date="2015-09" db="EMBL/GenBank/DDBJ databases">
        <authorList>
            <consortium name="Pathogen Informatics"/>
        </authorList>
    </citation>
    <scope>NUCLEOTIDE SEQUENCE [LARGE SCALE GENOMIC DNA]</scope>
    <source>
        <strain evidence="2 3">2789STDY5834966</strain>
    </source>
</reference>
<dbReference type="OrthoDB" id="2027819at2"/>
<organism evidence="2 3">
    <name type="scientific">Anaerobutyricum hallii</name>
    <dbReference type="NCBI Taxonomy" id="39488"/>
    <lineage>
        <taxon>Bacteria</taxon>
        <taxon>Bacillati</taxon>
        <taxon>Bacillota</taxon>
        <taxon>Clostridia</taxon>
        <taxon>Lachnospirales</taxon>
        <taxon>Lachnospiraceae</taxon>
        <taxon>Anaerobutyricum</taxon>
    </lineage>
</organism>
<feature type="transmembrane region" description="Helical" evidence="1">
    <location>
        <begin position="276"/>
        <end position="297"/>
    </location>
</feature>
<gene>
    <name evidence="2" type="ORF">ERS852578_01201</name>
</gene>